<dbReference type="CDD" id="cd16345">
    <property type="entry name" value="LMWP_ArsC"/>
    <property type="match status" value="1"/>
</dbReference>
<dbReference type="Pfam" id="PF01451">
    <property type="entry name" value="LMWPc"/>
    <property type="match status" value="1"/>
</dbReference>
<protein>
    <submittedName>
        <fullName evidence="3">Protein tyrosine phosphatase</fullName>
    </submittedName>
</protein>
<evidence type="ECO:0000259" key="2">
    <source>
        <dbReference type="SMART" id="SM00226"/>
    </source>
</evidence>
<organism evidence="3 4">
    <name type="scientific">Umboniibacter marinipuniceus</name>
    <dbReference type="NCBI Taxonomy" id="569599"/>
    <lineage>
        <taxon>Bacteria</taxon>
        <taxon>Pseudomonadati</taxon>
        <taxon>Pseudomonadota</taxon>
        <taxon>Gammaproteobacteria</taxon>
        <taxon>Cellvibrionales</taxon>
        <taxon>Cellvibrionaceae</taxon>
        <taxon>Umboniibacter</taxon>
    </lineage>
</organism>
<dbReference type="Gene3D" id="3.40.50.2300">
    <property type="match status" value="1"/>
</dbReference>
<sequence>MPLPPSAASKNRMMKLLIVCTHNRCRSILAEAIAAKLLAPDVQVRSAGSAAEGKVHPLSLQYLAQRGYETKDLHSESWDALGDWQPDIIITVCDSAANEACPLILGPAEKVHWGLVDPSKTTSDTAQCEANFMATIDLLEDRFAQAKAAFTVDITAEQLANSLRKLHH</sequence>
<dbReference type="PANTHER" id="PTHR43428">
    <property type="entry name" value="ARSENATE REDUCTASE"/>
    <property type="match status" value="1"/>
</dbReference>
<dbReference type="SMART" id="SM00226">
    <property type="entry name" value="LMWPc"/>
    <property type="match status" value="1"/>
</dbReference>
<evidence type="ECO:0000256" key="1">
    <source>
        <dbReference type="ARBA" id="ARBA00022849"/>
    </source>
</evidence>
<dbReference type="InterPro" id="IPR023485">
    <property type="entry name" value="Ptyr_pPase"/>
</dbReference>
<proteinExistence type="predicted"/>
<dbReference type="AlphaFoldDB" id="A0A3M0AEG9"/>
<comment type="caution">
    <text evidence="3">The sequence shown here is derived from an EMBL/GenBank/DDBJ whole genome shotgun (WGS) entry which is preliminary data.</text>
</comment>
<dbReference type="Proteomes" id="UP000267187">
    <property type="component" value="Unassembled WGS sequence"/>
</dbReference>
<dbReference type="GO" id="GO:0046685">
    <property type="term" value="P:response to arsenic-containing substance"/>
    <property type="evidence" value="ECO:0007669"/>
    <property type="project" value="UniProtKB-KW"/>
</dbReference>
<dbReference type="InterPro" id="IPR036196">
    <property type="entry name" value="Ptyr_pPase_sf"/>
</dbReference>
<reference evidence="3 4" key="1">
    <citation type="submission" date="2018-10" db="EMBL/GenBank/DDBJ databases">
        <title>Genomic Encyclopedia of Type Strains, Phase IV (KMG-IV): sequencing the most valuable type-strain genomes for metagenomic binning, comparative biology and taxonomic classification.</title>
        <authorList>
            <person name="Goeker M."/>
        </authorList>
    </citation>
    <scope>NUCLEOTIDE SEQUENCE [LARGE SCALE GENOMIC DNA]</scope>
    <source>
        <strain evidence="3 4">DSM 25080</strain>
    </source>
</reference>
<evidence type="ECO:0000313" key="3">
    <source>
        <dbReference type="EMBL" id="RMA82544.1"/>
    </source>
</evidence>
<keyword evidence="4" id="KW-1185">Reference proteome</keyword>
<dbReference type="EMBL" id="REFJ01000001">
    <property type="protein sequence ID" value="RMA82544.1"/>
    <property type="molecule type" value="Genomic_DNA"/>
</dbReference>
<gene>
    <name evidence="3" type="ORF">DFR27_0494</name>
</gene>
<name>A0A3M0AEG9_9GAMM</name>
<accession>A0A3M0AEG9</accession>
<dbReference type="SUPFAM" id="SSF52788">
    <property type="entry name" value="Phosphotyrosine protein phosphatases I"/>
    <property type="match status" value="1"/>
</dbReference>
<keyword evidence="1" id="KW-0059">Arsenical resistance</keyword>
<feature type="domain" description="Phosphotyrosine protein phosphatase I" evidence="2">
    <location>
        <begin position="14"/>
        <end position="149"/>
    </location>
</feature>
<evidence type="ECO:0000313" key="4">
    <source>
        <dbReference type="Proteomes" id="UP000267187"/>
    </source>
</evidence>
<dbReference type="PANTHER" id="PTHR43428:SF1">
    <property type="entry name" value="ARSENATE REDUCTASE"/>
    <property type="match status" value="1"/>
</dbReference>